<dbReference type="Pfam" id="PF09423">
    <property type="entry name" value="PhoD"/>
    <property type="match status" value="2"/>
</dbReference>
<dbReference type="PANTHER" id="PTHR43606">
    <property type="entry name" value="PHOSPHATASE, PUTATIVE (AFU_ORTHOLOGUE AFUA_6G08710)-RELATED"/>
    <property type="match status" value="1"/>
</dbReference>
<sequence>MKRLQLSGVLVSTSRIPGDPFDTSVILWTRAQALPSSSGQLPDQSVPVCVSYKIGTSSDLSGRPVDSGEAFTSYDIDFTVKVEATGLKADTKYFYQFADCTNPSIVSPIGATRTLSNSNTPAERVNGGKPLTFAVFSCSQFQAGELIFTSPSAMVHLSAVKPSAESWPLFMTIANGWANTGQTLTCKQLIREDLGLLFGCVIFRLLPSMSNGLNPRSHKDDHEVADNAWKAGTTDSNDTAAGCSFSPSGACFTDRKFAGVRAYHEWMPIRQVDAKDQLRIWRNFQIGKLLDLTMLDTRQYNRDVTDVGYNRAIDFDAWDGYRANRNRVLNHLYNNKISNTVILSGDSHANWASDLAHDNDVVGYDPVSGRGAIGVEFAGTGVTSTTGPFDRETFEQAVNTSSIYVRDNLDLQWNEGFFRGFFTLEVSPKTLTATYYSMRNVTFRNLDGFAIATFIVHAGENHLARPVAGGKVLSGALKSQAGH</sequence>
<gene>
    <name evidence="3" type="ORF">NP233_g4449</name>
</gene>
<feature type="domain" description="PhoD-like phosphatase metallophosphatase" evidence="1">
    <location>
        <begin position="220"/>
        <end position="306"/>
    </location>
</feature>
<dbReference type="InterPro" id="IPR029052">
    <property type="entry name" value="Metallo-depent_PP-like"/>
</dbReference>
<evidence type="ECO:0000313" key="4">
    <source>
        <dbReference type="Proteomes" id="UP001213000"/>
    </source>
</evidence>
<dbReference type="Gene3D" id="3.60.21.70">
    <property type="entry name" value="PhoD-like phosphatase"/>
    <property type="match status" value="2"/>
</dbReference>
<proteinExistence type="predicted"/>
<protein>
    <recommendedName>
        <fullName evidence="5">Alkaline phosphatase</fullName>
    </recommendedName>
</protein>
<dbReference type="PANTHER" id="PTHR43606:SF7">
    <property type="entry name" value="PHOSPHATASE, PUTATIVE (AFU_ORTHOLOGUE AFUA_6G08710)-RELATED"/>
    <property type="match status" value="1"/>
</dbReference>
<accession>A0AAD5VUM8</accession>
<evidence type="ECO:0000259" key="1">
    <source>
        <dbReference type="Pfam" id="PF09423"/>
    </source>
</evidence>
<comment type="caution">
    <text evidence="3">The sequence shown here is derived from an EMBL/GenBank/DDBJ whole genome shotgun (WGS) entry which is preliminary data.</text>
</comment>
<name>A0AAD5VUM8_9AGAR</name>
<feature type="domain" description="Phospholipase D N-terminal" evidence="2">
    <location>
        <begin position="18"/>
        <end position="114"/>
    </location>
</feature>
<evidence type="ECO:0000313" key="3">
    <source>
        <dbReference type="EMBL" id="KAJ3570376.1"/>
    </source>
</evidence>
<organism evidence="3 4">
    <name type="scientific">Leucocoprinus birnbaumii</name>
    <dbReference type="NCBI Taxonomy" id="56174"/>
    <lineage>
        <taxon>Eukaryota</taxon>
        <taxon>Fungi</taxon>
        <taxon>Dikarya</taxon>
        <taxon>Basidiomycota</taxon>
        <taxon>Agaricomycotina</taxon>
        <taxon>Agaricomycetes</taxon>
        <taxon>Agaricomycetidae</taxon>
        <taxon>Agaricales</taxon>
        <taxon>Agaricineae</taxon>
        <taxon>Agaricaceae</taxon>
        <taxon>Leucocoprinus</taxon>
    </lineage>
</organism>
<evidence type="ECO:0008006" key="5">
    <source>
        <dbReference type="Google" id="ProtNLM"/>
    </source>
</evidence>
<dbReference type="Gene3D" id="2.60.40.380">
    <property type="entry name" value="Purple acid phosphatase-like, N-terminal"/>
    <property type="match status" value="1"/>
</dbReference>
<dbReference type="AlphaFoldDB" id="A0AAD5VUM8"/>
<dbReference type="Pfam" id="PF16655">
    <property type="entry name" value="PhoD_N"/>
    <property type="match status" value="1"/>
</dbReference>
<dbReference type="EMBL" id="JANIEX010000241">
    <property type="protein sequence ID" value="KAJ3570376.1"/>
    <property type="molecule type" value="Genomic_DNA"/>
</dbReference>
<feature type="domain" description="PhoD-like phosphatase metallophosphatase" evidence="1">
    <location>
        <begin position="313"/>
        <end position="434"/>
    </location>
</feature>
<keyword evidence="4" id="KW-1185">Reference proteome</keyword>
<dbReference type="CDD" id="cd07389">
    <property type="entry name" value="MPP_PhoD"/>
    <property type="match status" value="1"/>
</dbReference>
<dbReference type="InterPro" id="IPR032093">
    <property type="entry name" value="PhoD_N"/>
</dbReference>
<evidence type="ECO:0000259" key="2">
    <source>
        <dbReference type="Pfam" id="PF16655"/>
    </source>
</evidence>
<dbReference type="InterPro" id="IPR018946">
    <property type="entry name" value="PhoD-like_MPP"/>
</dbReference>
<dbReference type="InterPro" id="IPR038607">
    <property type="entry name" value="PhoD-like_sf"/>
</dbReference>
<reference evidence="3" key="1">
    <citation type="submission" date="2022-07" db="EMBL/GenBank/DDBJ databases">
        <title>Genome Sequence of Leucocoprinus birnbaumii.</title>
        <authorList>
            <person name="Buettner E."/>
        </authorList>
    </citation>
    <scope>NUCLEOTIDE SEQUENCE</scope>
    <source>
        <strain evidence="3">VT141</strain>
    </source>
</reference>
<dbReference type="InterPro" id="IPR052900">
    <property type="entry name" value="Phospholipid_Metab_Enz"/>
</dbReference>
<dbReference type="Proteomes" id="UP001213000">
    <property type="component" value="Unassembled WGS sequence"/>
</dbReference>
<dbReference type="SUPFAM" id="SSF56300">
    <property type="entry name" value="Metallo-dependent phosphatases"/>
    <property type="match status" value="1"/>
</dbReference>